<name>A0ABR1YB14_9PEZI</name>
<feature type="compositionally biased region" description="Low complexity" evidence="1">
    <location>
        <begin position="244"/>
        <end position="255"/>
    </location>
</feature>
<protein>
    <recommendedName>
        <fullName evidence="2">BTB domain-containing protein</fullName>
    </recommendedName>
</protein>
<keyword evidence="4" id="KW-1185">Reference proteome</keyword>
<reference evidence="3 4" key="1">
    <citation type="submission" date="2024-04" db="EMBL/GenBank/DDBJ databases">
        <title>Phyllosticta paracitricarpa is synonymous to the EU quarantine fungus P. citricarpa based on phylogenomic analyses.</title>
        <authorList>
            <consortium name="Lawrence Berkeley National Laboratory"/>
            <person name="Van Ingen-Buijs V.A."/>
            <person name="Van Westerhoven A.C."/>
            <person name="Haridas S."/>
            <person name="Skiadas P."/>
            <person name="Martin F."/>
            <person name="Groenewald J.Z."/>
            <person name="Crous P.W."/>
            <person name="Seidl M.F."/>
        </authorList>
    </citation>
    <scope>NUCLEOTIDE SEQUENCE [LARGE SCALE GENOMIC DNA]</scope>
    <source>
        <strain evidence="3 4">CBS 123374</strain>
    </source>
</reference>
<dbReference type="SUPFAM" id="SSF54695">
    <property type="entry name" value="POZ domain"/>
    <property type="match status" value="1"/>
</dbReference>
<dbReference type="EMBL" id="JBBWRZ010000012">
    <property type="protein sequence ID" value="KAK8224628.1"/>
    <property type="molecule type" value="Genomic_DNA"/>
</dbReference>
<feature type="compositionally biased region" description="Basic and acidic residues" evidence="1">
    <location>
        <begin position="256"/>
        <end position="274"/>
    </location>
</feature>
<feature type="domain" description="BTB" evidence="2">
    <location>
        <begin position="59"/>
        <end position="128"/>
    </location>
</feature>
<feature type="region of interest" description="Disordered" evidence="1">
    <location>
        <begin position="242"/>
        <end position="287"/>
    </location>
</feature>
<gene>
    <name evidence="3" type="ORF">HDK90DRAFT_543258</name>
</gene>
<evidence type="ECO:0000256" key="1">
    <source>
        <dbReference type="SAM" id="MobiDB-lite"/>
    </source>
</evidence>
<comment type="caution">
    <text evidence="3">The sequence shown here is derived from an EMBL/GenBank/DDBJ whole genome shotgun (WGS) entry which is preliminary data.</text>
</comment>
<dbReference type="Gene3D" id="3.30.710.10">
    <property type="entry name" value="Potassium Channel Kv1.1, Chain A"/>
    <property type="match status" value="1"/>
</dbReference>
<evidence type="ECO:0000259" key="2">
    <source>
        <dbReference type="PROSITE" id="PS50097"/>
    </source>
</evidence>
<dbReference type="SMART" id="SM00225">
    <property type="entry name" value="BTB"/>
    <property type="match status" value="1"/>
</dbReference>
<sequence>MFSLDDSASRFHRGPKFTAAERKFRGLKLAPPSPGPPSFLQMSRMEERYPPNALEGDQEIVTIEVGEEGRVFHMHKSVLSEVSQFFVKAFKGDFKEGKERKMKLADVEPEVFKIIGHWIYTRELPSVKDADGNDVELLWEYLMSSAYIFAEVYLIEQLAKDIHCCYRERYRSNTSYPRAITIMRVFKNVREDASLCQLFVERFSNHWDPLLASAIDKKLYNELPQSFALKCMLKFSDKLKKRSGASSASASPRSSAKAESKETARSPLRFDLRPRPIPLHTPGTVSP</sequence>
<evidence type="ECO:0000313" key="3">
    <source>
        <dbReference type="EMBL" id="KAK8224628.1"/>
    </source>
</evidence>
<accession>A0ABR1YB14</accession>
<dbReference type="Proteomes" id="UP001492380">
    <property type="component" value="Unassembled WGS sequence"/>
</dbReference>
<dbReference type="PANTHER" id="PTHR47843:SF2">
    <property type="entry name" value="BTB DOMAIN-CONTAINING PROTEIN"/>
    <property type="match status" value="1"/>
</dbReference>
<proteinExistence type="predicted"/>
<dbReference type="Pfam" id="PF00651">
    <property type="entry name" value="BTB"/>
    <property type="match status" value="1"/>
</dbReference>
<evidence type="ECO:0000313" key="4">
    <source>
        <dbReference type="Proteomes" id="UP001492380"/>
    </source>
</evidence>
<dbReference type="PROSITE" id="PS50097">
    <property type="entry name" value="BTB"/>
    <property type="match status" value="1"/>
</dbReference>
<dbReference type="InterPro" id="IPR011333">
    <property type="entry name" value="SKP1/BTB/POZ_sf"/>
</dbReference>
<dbReference type="CDD" id="cd18186">
    <property type="entry name" value="BTB_POZ_ZBTB_KLHL-like"/>
    <property type="match status" value="1"/>
</dbReference>
<organism evidence="3 4">
    <name type="scientific">Phyllosticta capitalensis</name>
    <dbReference type="NCBI Taxonomy" id="121624"/>
    <lineage>
        <taxon>Eukaryota</taxon>
        <taxon>Fungi</taxon>
        <taxon>Dikarya</taxon>
        <taxon>Ascomycota</taxon>
        <taxon>Pezizomycotina</taxon>
        <taxon>Dothideomycetes</taxon>
        <taxon>Dothideomycetes incertae sedis</taxon>
        <taxon>Botryosphaeriales</taxon>
        <taxon>Phyllostictaceae</taxon>
        <taxon>Phyllosticta</taxon>
    </lineage>
</organism>
<dbReference type="InterPro" id="IPR000210">
    <property type="entry name" value="BTB/POZ_dom"/>
</dbReference>
<dbReference type="PANTHER" id="PTHR47843">
    <property type="entry name" value="BTB DOMAIN-CONTAINING PROTEIN-RELATED"/>
    <property type="match status" value="1"/>
</dbReference>